<protein>
    <submittedName>
        <fullName evidence="1">Uncharacterized protein</fullName>
    </submittedName>
</protein>
<evidence type="ECO:0000313" key="1">
    <source>
        <dbReference type="EMBL" id="KAB8223402.1"/>
    </source>
</evidence>
<dbReference type="Proteomes" id="UP000326799">
    <property type="component" value="Unassembled WGS sequence"/>
</dbReference>
<name>A0A5N6F0Q2_9EURO</name>
<gene>
    <name evidence="1" type="ORF">BDV33DRAFT_167520</name>
</gene>
<proteinExistence type="predicted"/>
<dbReference type="EMBL" id="ML733406">
    <property type="protein sequence ID" value="KAB8223402.1"/>
    <property type="molecule type" value="Genomic_DNA"/>
</dbReference>
<sequence length="52" mass="5986">MTVDMSMSIHSLKQQGSVYRTVLHSLIQQLSRSNAAQRELELQILSRKEEVD</sequence>
<accession>A0A5N6F0Q2</accession>
<dbReference type="AlphaFoldDB" id="A0A5N6F0Q2"/>
<organism evidence="1 2">
    <name type="scientific">Aspergillus novoparasiticus</name>
    <dbReference type="NCBI Taxonomy" id="986946"/>
    <lineage>
        <taxon>Eukaryota</taxon>
        <taxon>Fungi</taxon>
        <taxon>Dikarya</taxon>
        <taxon>Ascomycota</taxon>
        <taxon>Pezizomycotina</taxon>
        <taxon>Eurotiomycetes</taxon>
        <taxon>Eurotiomycetidae</taxon>
        <taxon>Eurotiales</taxon>
        <taxon>Aspergillaceae</taxon>
        <taxon>Aspergillus</taxon>
        <taxon>Aspergillus subgen. Circumdati</taxon>
    </lineage>
</organism>
<evidence type="ECO:0000313" key="2">
    <source>
        <dbReference type="Proteomes" id="UP000326799"/>
    </source>
</evidence>
<reference evidence="1 2" key="1">
    <citation type="submission" date="2019-04" db="EMBL/GenBank/DDBJ databases">
        <title>Fungal friends and foes A comparative genomics study of 23 Aspergillus species from section Flavi.</title>
        <authorList>
            <consortium name="DOE Joint Genome Institute"/>
            <person name="Kjaerbolling I."/>
            <person name="Vesth T.C."/>
            <person name="Frisvad J.C."/>
            <person name="Nybo J.L."/>
            <person name="Theobald S."/>
            <person name="Kildgaard S."/>
            <person name="Petersen T.I."/>
            <person name="Kuo A."/>
            <person name="Sato A."/>
            <person name="Lyhne E.K."/>
            <person name="Kogle M.E."/>
            <person name="Wiebenga A."/>
            <person name="Kun R.S."/>
            <person name="Lubbers R.J."/>
            <person name="Makela M.R."/>
            <person name="Barry K."/>
            <person name="Chovatia M."/>
            <person name="Clum A."/>
            <person name="Daum C."/>
            <person name="Haridas S."/>
            <person name="He G."/>
            <person name="LaButti K."/>
            <person name="Lipzen A."/>
            <person name="Mondo S."/>
            <person name="Pangilinan J."/>
            <person name="Riley R."/>
            <person name="Salamov A."/>
            <person name="Simmons B.A."/>
            <person name="Magnuson J.K."/>
            <person name="Henrissat B."/>
            <person name="Mortensen U.H."/>
            <person name="Larsen T.O."/>
            <person name="De vries R.P."/>
            <person name="Grigoriev I.V."/>
            <person name="Machida M."/>
            <person name="Baker S.E."/>
            <person name="Andersen M.R."/>
        </authorList>
    </citation>
    <scope>NUCLEOTIDE SEQUENCE [LARGE SCALE GENOMIC DNA]</scope>
    <source>
        <strain evidence="1 2">CBS 126849</strain>
    </source>
</reference>
<keyword evidence="2" id="KW-1185">Reference proteome</keyword>